<dbReference type="Proteomes" id="UP001303473">
    <property type="component" value="Unassembled WGS sequence"/>
</dbReference>
<evidence type="ECO:0000259" key="2">
    <source>
        <dbReference type="PROSITE" id="PS50263"/>
    </source>
</evidence>
<dbReference type="PANTHER" id="PTHR43674">
    <property type="entry name" value="NITRILASE C965.09-RELATED"/>
    <property type="match status" value="1"/>
</dbReference>
<protein>
    <submittedName>
        <fullName evidence="3">Hydrolase</fullName>
    </submittedName>
</protein>
<comment type="caution">
    <text evidence="3">The sequence shown here is derived from an EMBL/GenBank/DDBJ whole genome shotgun (WGS) entry which is preliminary data.</text>
</comment>
<feature type="domain" description="CN hydrolase" evidence="2">
    <location>
        <begin position="5"/>
        <end position="297"/>
    </location>
</feature>
<name>A0AAN6S5Q9_9PEZI</name>
<dbReference type="CDD" id="cd07197">
    <property type="entry name" value="nitrilase"/>
    <property type="match status" value="1"/>
</dbReference>
<sequence>MAPVYKIALIQLQPKDVAVQDNFSRAASFIRAAAAAGAHLAVLPEYHLTSWCPEHPEFVSSSFESWVYLNKYRQLARELNINIVPGTLCEVHPLPEDASSRATTTTTTGGDVIIPRHGEMQVELRNMAYFISAGSGEIAGSYQKKNLWHPERPHLTAGVHEPHTSFDIPLTTEGEDGKERQLRAGLLVCWDLAFPEAFRALIADGADMVIVPSFWHLTDVDPTARGLNPMCEKLFLESVAVARAFENTCAVVFCNSGGCSQVAMPILGSIGEDGKAGGKTMDMNQEEMKILEVDFGVLRLAEQNYKVREDMQGKGWHYGYTLTRDT</sequence>
<dbReference type="EMBL" id="MU853783">
    <property type="protein sequence ID" value="KAK3941464.1"/>
    <property type="molecule type" value="Genomic_DNA"/>
</dbReference>
<dbReference type="Pfam" id="PF00795">
    <property type="entry name" value="CN_hydrolase"/>
    <property type="match status" value="1"/>
</dbReference>
<evidence type="ECO:0000256" key="1">
    <source>
        <dbReference type="ARBA" id="ARBA00022801"/>
    </source>
</evidence>
<dbReference type="PANTHER" id="PTHR43674:SF16">
    <property type="entry name" value="CARBON-NITROGEN FAMILY, PUTATIVE (AFU_ORTHOLOGUE AFUA_5G02350)-RELATED"/>
    <property type="match status" value="1"/>
</dbReference>
<dbReference type="PROSITE" id="PS50263">
    <property type="entry name" value="CN_HYDROLASE"/>
    <property type="match status" value="1"/>
</dbReference>
<dbReference type="InterPro" id="IPR050345">
    <property type="entry name" value="Aliph_Amidase/BUP"/>
</dbReference>
<gene>
    <name evidence="3" type="ORF">QBC46DRAFT_382749</name>
</gene>
<evidence type="ECO:0000313" key="3">
    <source>
        <dbReference type="EMBL" id="KAK3941464.1"/>
    </source>
</evidence>
<proteinExistence type="predicted"/>
<keyword evidence="1 3" id="KW-0378">Hydrolase</keyword>
<accession>A0AAN6S5Q9</accession>
<keyword evidence="4" id="KW-1185">Reference proteome</keyword>
<reference evidence="4" key="1">
    <citation type="journal article" date="2023" name="Mol. Phylogenet. Evol.">
        <title>Genome-scale phylogeny and comparative genomics of the fungal order Sordariales.</title>
        <authorList>
            <person name="Hensen N."/>
            <person name="Bonometti L."/>
            <person name="Westerberg I."/>
            <person name="Brannstrom I.O."/>
            <person name="Guillou S."/>
            <person name="Cros-Aarteil S."/>
            <person name="Calhoun S."/>
            <person name="Haridas S."/>
            <person name="Kuo A."/>
            <person name="Mondo S."/>
            <person name="Pangilinan J."/>
            <person name="Riley R."/>
            <person name="LaButti K."/>
            <person name="Andreopoulos B."/>
            <person name="Lipzen A."/>
            <person name="Chen C."/>
            <person name="Yan M."/>
            <person name="Daum C."/>
            <person name="Ng V."/>
            <person name="Clum A."/>
            <person name="Steindorff A."/>
            <person name="Ohm R.A."/>
            <person name="Martin F."/>
            <person name="Silar P."/>
            <person name="Natvig D.O."/>
            <person name="Lalanne C."/>
            <person name="Gautier V."/>
            <person name="Ament-Velasquez S.L."/>
            <person name="Kruys A."/>
            <person name="Hutchinson M.I."/>
            <person name="Powell A.J."/>
            <person name="Barry K."/>
            <person name="Miller A.N."/>
            <person name="Grigoriev I.V."/>
            <person name="Debuchy R."/>
            <person name="Gladieux P."/>
            <person name="Hiltunen Thoren M."/>
            <person name="Johannesson H."/>
        </authorList>
    </citation>
    <scope>NUCLEOTIDE SEQUENCE [LARGE SCALE GENOMIC DNA]</scope>
    <source>
        <strain evidence="4">CBS 340.73</strain>
    </source>
</reference>
<dbReference type="SUPFAM" id="SSF56317">
    <property type="entry name" value="Carbon-nitrogen hydrolase"/>
    <property type="match status" value="1"/>
</dbReference>
<dbReference type="Gene3D" id="3.60.110.10">
    <property type="entry name" value="Carbon-nitrogen hydrolase"/>
    <property type="match status" value="1"/>
</dbReference>
<dbReference type="InterPro" id="IPR036526">
    <property type="entry name" value="C-N_Hydrolase_sf"/>
</dbReference>
<dbReference type="InterPro" id="IPR003010">
    <property type="entry name" value="C-N_Hydrolase"/>
</dbReference>
<dbReference type="GO" id="GO:0016811">
    <property type="term" value="F:hydrolase activity, acting on carbon-nitrogen (but not peptide) bonds, in linear amides"/>
    <property type="evidence" value="ECO:0007669"/>
    <property type="project" value="TreeGrafter"/>
</dbReference>
<evidence type="ECO:0000313" key="4">
    <source>
        <dbReference type="Proteomes" id="UP001303473"/>
    </source>
</evidence>
<dbReference type="AlphaFoldDB" id="A0AAN6S5Q9"/>
<organism evidence="3 4">
    <name type="scientific">Diplogelasinospora grovesii</name>
    <dbReference type="NCBI Taxonomy" id="303347"/>
    <lineage>
        <taxon>Eukaryota</taxon>
        <taxon>Fungi</taxon>
        <taxon>Dikarya</taxon>
        <taxon>Ascomycota</taxon>
        <taxon>Pezizomycotina</taxon>
        <taxon>Sordariomycetes</taxon>
        <taxon>Sordariomycetidae</taxon>
        <taxon>Sordariales</taxon>
        <taxon>Diplogelasinosporaceae</taxon>
        <taxon>Diplogelasinospora</taxon>
    </lineage>
</organism>